<organism evidence="2 3">
    <name type="scientific">Blautia obeum</name>
    <dbReference type="NCBI Taxonomy" id="40520"/>
    <lineage>
        <taxon>Bacteria</taxon>
        <taxon>Bacillati</taxon>
        <taxon>Bacillota</taxon>
        <taxon>Clostridia</taxon>
        <taxon>Lachnospirales</taxon>
        <taxon>Lachnospiraceae</taxon>
        <taxon>Blautia</taxon>
    </lineage>
</organism>
<dbReference type="EMBL" id="PSQG01000009">
    <property type="protein sequence ID" value="RCH44213.1"/>
    <property type="molecule type" value="Genomic_DNA"/>
</dbReference>
<dbReference type="RefSeq" id="WP_114002054.1">
    <property type="nucleotide sequence ID" value="NZ_PSQG01000009.1"/>
</dbReference>
<evidence type="ECO:0000256" key="1">
    <source>
        <dbReference type="SAM" id="Phobius"/>
    </source>
</evidence>
<dbReference type="Gene3D" id="2.170.120.40">
    <property type="entry name" value="YbbR-like domain"/>
    <property type="match status" value="2"/>
</dbReference>
<keyword evidence="1" id="KW-1133">Transmembrane helix</keyword>
<reference evidence="2 3" key="1">
    <citation type="submission" date="2018-02" db="EMBL/GenBank/DDBJ databases">
        <title>Complete genome sequencing of Faecalibacterium prausnitzii strains isolated from the human gut.</title>
        <authorList>
            <person name="Fitzgerald B.C."/>
            <person name="Shkoporov A.N."/>
            <person name="Ross P.R."/>
            <person name="Hill C."/>
        </authorList>
    </citation>
    <scope>NUCLEOTIDE SEQUENCE [LARGE SCALE GENOMIC DNA]</scope>
    <source>
        <strain evidence="2 3">APC942/31-1</strain>
    </source>
</reference>
<proteinExistence type="predicted"/>
<name>A0A367G1W6_9FIRM</name>
<dbReference type="Proteomes" id="UP000253208">
    <property type="component" value="Unassembled WGS sequence"/>
</dbReference>
<dbReference type="PANTHER" id="PTHR37804">
    <property type="entry name" value="CDAA REGULATORY PROTEIN CDAR"/>
    <property type="match status" value="1"/>
</dbReference>
<gene>
    <name evidence="2" type="ORF">C4886_07815</name>
</gene>
<comment type="caution">
    <text evidence="2">The sequence shown here is derived from an EMBL/GenBank/DDBJ whole genome shotgun (WGS) entry which is preliminary data.</text>
</comment>
<dbReference type="InterPro" id="IPR053154">
    <property type="entry name" value="c-di-AMP_regulator"/>
</dbReference>
<sequence length="433" mass="47130">MKKNLTKNIPLKIMSIIVGILVWLIVVNVDDPIITKGFVISDVQIINEAYVDQLGEMVMQDDRENSVRVYITGERKIVNRLTSSDIKAVADLQQAQSTDTDPVMIPITATCSGILPENIQVSPQNLSVHLEKKVTKEFAINVTSDDSKPAQGLEVASLTANPEKVRITGPESLVGKIDSVSVDVSSKLEGIDQDTTITGAELTITDKNQDTLSSNSMSYLKFDNNGKVNVTAKLWKVRSDIRISAGYTGEPAEGYVVDSVTTVPETFSVAGSEEALNNLKLQGNTIYLDNENVDISGKSNDVEKKVNLSELLPDGLKLTSGSSTDLWITVNILPEGSKIYSFPTEDIKVKGLPDDLQLAFEVADIELKVQAEEGDLSQFDLKSVGAVLSMDDWEEGSYEVPIKISLPEGYKLLEDVTAEIKISKVSNVDSSSQ</sequence>
<dbReference type="Gene3D" id="2.170.120.30">
    <property type="match status" value="2"/>
</dbReference>
<feature type="transmembrane region" description="Helical" evidence="1">
    <location>
        <begin position="9"/>
        <end position="26"/>
    </location>
</feature>
<dbReference type="AlphaFoldDB" id="A0A367G1W6"/>
<keyword evidence="1" id="KW-0472">Membrane</keyword>
<protein>
    <recommendedName>
        <fullName evidence="4">YbbR-like protein</fullName>
    </recommendedName>
</protein>
<dbReference type="PANTHER" id="PTHR37804:SF1">
    <property type="entry name" value="CDAA REGULATORY PROTEIN CDAR"/>
    <property type="match status" value="1"/>
</dbReference>
<accession>A0A367G1W6</accession>
<dbReference type="Pfam" id="PF07949">
    <property type="entry name" value="YbbR"/>
    <property type="match status" value="1"/>
</dbReference>
<evidence type="ECO:0000313" key="3">
    <source>
        <dbReference type="Proteomes" id="UP000253208"/>
    </source>
</evidence>
<evidence type="ECO:0008006" key="4">
    <source>
        <dbReference type="Google" id="ProtNLM"/>
    </source>
</evidence>
<dbReference type="InterPro" id="IPR012505">
    <property type="entry name" value="YbbR"/>
</dbReference>
<evidence type="ECO:0000313" key="2">
    <source>
        <dbReference type="EMBL" id="RCH44213.1"/>
    </source>
</evidence>
<keyword evidence="1" id="KW-0812">Transmembrane</keyword>